<accession>A0ABV9CXU9</accession>
<feature type="transmembrane region" description="Helical" evidence="1">
    <location>
        <begin position="825"/>
        <end position="848"/>
    </location>
</feature>
<feature type="transmembrane region" description="Helical" evidence="1">
    <location>
        <begin position="765"/>
        <end position="791"/>
    </location>
</feature>
<sequence length="888" mass="99344">MGSILDPLSVGQRIGDRLSAMPQTEDDGTTVDCKKSINILPLRYSAVYAEEEDRPALGKVPAYQGEPVSDVGLSHAKYAARLLREGYLYVLVNRLGTYRWEHCYYVSADALLRRINPYEPSKEGGGVSYFSINDVEDVSEGYMLFLPDPLSVRMLERLKSNAHLRESLQCFAIAELAHSCRGEGVIPPTMLQDQVAEFVGQRDDAVGQLLQKQTFPPLTDPFDENAQPADLAERWSRFESLQRALEGLQGFAVVLSDAIGITQELNNFRNDALEPLKDWMEKDDDEGLTNEQRFYTSELMRNLRHDYVEGRINSLAQRDVRRYRLQVGNRYMPHVRIVEEATIGGQRQPTPRDYELVEEYENRQAEILEDSKQRISAQRKAEFLQEYDRQYGTLLDQDERQAFDDRMGEQSRQQEVLMAPRVADHLAWLQSAAFLDALDFYDSRDPTWGWAYSIQVMQATAGMDGSEAGAALLAQWWRDMNMNDRSNLAWAVYCLNQYEIRHAAQQDIEAFRARDARFANADDDSWIGPQPQRIMDGFKQLTVAFNTANDVLEGGQTPEWFRSGALGITMAWYTQFMRGFFEKARHETLDRATLRTSLGLMQAQLARHAARMGVKRLWFSKGREREIAKAKRFLARDIETALDGTGSQFMQFRLGVAVAIVESYALYQTLSKHDKDTRDYANAAGSFVVLAAAVADTAASGINMVMVMGKYHATDVGKAAHFRLGGFSFWGGMLASVGALFGAIDDGSEAKAQISKKNYILALAYGARFIANVGVAILGAAVTLASSAAYLSRIAQQGKTALARQLASILAPLARSLASAAIRGVLMAGFAAVSWAGIILTIGFWVFGDDALKAWCKRCVFTTERMPDHYADYAEEVGAFHQALQDVT</sequence>
<dbReference type="EMBL" id="JBHSEU010000005">
    <property type="protein sequence ID" value="MFC4537640.1"/>
    <property type="molecule type" value="Genomic_DNA"/>
</dbReference>
<keyword evidence="1" id="KW-0472">Membrane</keyword>
<dbReference type="InterPro" id="IPR046864">
    <property type="entry name" value="VasX_N"/>
</dbReference>
<dbReference type="Pfam" id="PF20249">
    <property type="entry name" value="VasX_N"/>
    <property type="match status" value="1"/>
</dbReference>
<evidence type="ECO:0000259" key="2">
    <source>
        <dbReference type="Pfam" id="PF20249"/>
    </source>
</evidence>
<dbReference type="InterPro" id="IPR048126">
    <property type="entry name" value="Toxin_VasX"/>
</dbReference>
<evidence type="ECO:0000313" key="4">
    <source>
        <dbReference type="Proteomes" id="UP001596030"/>
    </source>
</evidence>
<proteinExistence type="predicted"/>
<gene>
    <name evidence="3" type="ORF">ACFO0U_02425</name>
</gene>
<feature type="transmembrane region" description="Helical" evidence="1">
    <location>
        <begin position="687"/>
        <end position="707"/>
    </location>
</feature>
<keyword evidence="4" id="KW-1185">Reference proteome</keyword>
<protein>
    <submittedName>
        <fullName evidence="3">T6SS effector BTH_I2691 family protein</fullName>
    </submittedName>
</protein>
<keyword evidence="1" id="KW-0812">Transmembrane</keyword>
<reference evidence="4" key="1">
    <citation type="journal article" date="2019" name="Int. J. Syst. Evol. Microbiol.">
        <title>The Global Catalogue of Microorganisms (GCM) 10K type strain sequencing project: providing services to taxonomists for standard genome sequencing and annotation.</title>
        <authorList>
            <consortium name="The Broad Institute Genomics Platform"/>
            <consortium name="The Broad Institute Genome Sequencing Center for Infectious Disease"/>
            <person name="Wu L."/>
            <person name="Ma J."/>
        </authorList>
    </citation>
    <scope>NUCLEOTIDE SEQUENCE [LARGE SCALE GENOMIC DNA]</scope>
    <source>
        <strain evidence="4">CGMCC 1.12121</strain>
    </source>
</reference>
<evidence type="ECO:0000313" key="3">
    <source>
        <dbReference type="EMBL" id="MFC4537640.1"/>
    </source>
</evidence>
<dbReference type="RefSeq" id="WP_246977048.1">
    <property type="nucleotide sequence ID" value="NZ_JAKGAN010000018.1"/>
</dbReference>
<feature type="transmembrane region" description="Helical" evidence="1">
    <location>
        <begin position="727"/>
        <end position="744"/>
    </location>
</feature>
<dbReference type="NCBIfam" id="NF041559">
    <property type="entry name" value="BTH_I2691_fam"/>
    <property type="match status" value="1"/>
</dbReference>
<feature type="domain" description="Toxin VasX N-terminal region" evidence="2">
    <location>
        <begin position="33"/>
        <end position="174"/>
    </location>
</feature>
<organism evidence="3 4">
    <name type="scientific">Chromohalobacter sarecensis</name>
    <dbReference type="NCBI Taxonomy" id="245294"/>
    <lineage>
        <taxon>Bacteria</taxon>
        <taxon>Pseudomonadati</taxon>
        <taxon>Pseudomonadota</taxon>
        <taxon>Gammaproteobacteria</taxon>
        <taxon>Oceanospirillales</taxon>
        <taxon>Halomonadaceae</taxon>
        <taxon>Chromohalobacter</taxon>
    </lineage>
</organism>
<comment type="caution">
    <text evidence="3">The sequence shown here is derived from an EMBL/GenBank/DDBJ whole genome shotgun (WGS) entry which is preliminary data.</text>
</comment>
<evidence type="ECO:0000256" key="1">
    <source>
        <dbReference type="SAM" id="Phobius"/>
    </source>
</evidence>
<keyword evidence="1" id="KW-1133">Transmembrane helix</keyword>
<dbReference type="Proteomes" id="UP001596030">
    <property type="component" value="Unassembled WGS sequence"/>
</dbReference>
<name>A0ABV9CXU9_9GAMM</name>
<dbReference type="CDD" id="cd20707">
    <property type="entry name" value="MIX_III"/>
    <property type="match status" value="1"/>
</dbReference>